<dbReference type="RefSeq" id="WP_209556240.1">
    <property type="nucleotide sequence ID" value="NZ_JAEDXU010000002.1"/>
</dbReference>
<evidence type="ECO:0000256" key="1">
    <source>
        <dbReference type="ARBA" id="ARBA00022676"/>
    </source>
</evidence>
<evidence type="ECO:0000313" key="4">
    <source>
        <dbReference type="Proteomes" id="UP000673375"/>
    </source>
</evidence>
<reference evidence="3 4" key="1">
    <citation type="submission" date="2020-12" db="EMBL/GenBank/DDBJ databases">
        <title>Vagococcus allomyrinae sp. nov. and Enterococcus lavae sp. nov., isolated from the larvae of Allomyrina dichotoma.</title>
        <authorList>
            <person name="Lee S.D."/>
        </authorList>
    </citation>
    <scope>NUCLEOTIDE SEQUENCE [LARGE SCALE GENOMIC DNA]</scope>
    <source>
        <strain evidence="3 4">BWM-S5</strain>
    </source>
</reference>
<dbReference type="EMBL" id="JAEDXU010000002">
    <property type="protein sequence ID" value="MBP1045438.1"/>
    <property type="molecule type" value="Genomic_DNA"/>
</dbReference>
<dbReference type="PANTHER" id="PTHR48043:SF145">
    <property type="entry name" value="FI06409P-RELATED"/>
    <property type="match status" value="1"/>
</dbReference>
<sequence>MKTLLFAPETFNLAETTRMIETAKKCRHAANCVFMGYSTKFSAFIEEEGFSFFLLSPELSEADVTAIMQFDQMKTFKNPFTYRVLRQRVESELTLIDQIQPNGIIIGSTVSLFISARVRDIPLIYVKPYAYSRPHIESLNFMHKWPLPIRKIVRHTALHITWLPKSFRRLIKEYQLQDVFKYTIDFPDGDLNCITTPKLLTNNHQLSTGYVYTGPIFARLNREVPEEIIELANTGKMPLIYFSMGSSANQEIVLAILKHLAAMPFHVISPMKSYLTEKQQDELSETIHLYDWLPALEVNQLVDACIIHGGEGTVQTAYLAGKPFIGIGLQAEQDYNISCCAVYGNAIKLTRKELAGRAFFQQKINELIECPRYSEQAVKLKNELENSEGALCAAEQILAFCEINTGVSV</sequence>
<dbReference type="Pfam" id="PF00201">
    <property type="entry name" value="UDPGT"/>
    <property type="match status" value="1"/>
</dbReference>
<keyword evidence="4" id="KW-1185">Reference proteome</keyword>
<organism evidence="3 4">
    <name type="scientific">Enterococcus larvae</name>
    <dbReference type="NCBI Taxonomy" id="2794352"/>
    <lineage>
        <taxon>Bacteria</taxon>
        <taxon>Bacillati</taxon>
        <taxon>Bacillota</taxon>
        <taxon>Bacilli</taxon>
        <taxon>Lactobacillales</taxon>
        <taxon>Enterococcaceae</taxon>
        <taxon>Enterococcus</taxon>
    </lineage>
</organism>
<dbReference type="Gene3D" id="3.40.50.2000">
    <property type="entry name" value="Glycogen Phosphorylase B"/>
    <property type="match status" value="2"/>
</dbReference>
<evidence type="ECO:0000256" key="2">
    <source>
        <dbReference type="ARBA" id="ARBA00022679"/>
    </source>
</evidence>
<gene>
    <name evidence="3" type="ORF">I6N96_04060</name>
</gene>
<evidence type="ECO:0000313" key="3">
    <source>
        <dbReference type="EMBL" id="MBP1045438.1"/>
    </source>
</evidence>
<dbReference type="SUPFAM" id="SSF53756">
    <property type="entry name" value="UDP-Glycosyltransferase/glycogen phosphorylase"/>
    <property type="match status" value="1"/>
</dbReference>
<keyword evidence="1" id="KW-0328">Glycosyltransferase</keyword>
<dbReference type="Proteomes" id="UP000673375">
    <property type="component" value="Unassembled WGS sequence"/>
</dbReference>
<dbReference type="InterPro" id="IPR050271">
    <property type="entry name" value="UDP-glycosyltransferase"/>
</dbReference>
<name>A0ABS4CFN4_9ENTE</name>
<proteinExistence type="predicted"/>
<dbReference type="PANTHER" id="PTHR48043">
    <property type="entry name" value="EG:EG0003.4 PROTEIN-RELATED"/>
    <property type="match status" value="1"/>
</dbReference>
<protein>
    <recommendedName>
        <fullName evidence="5">Glycosyl transferase</fullName>
    </recommendedName>
</protein>
<accession>A0ABS4CFN4</accession>
<keyword evidence="2" id="KW-0808">Transferase</keyword>
<evidence type="ECO:0008006" key="5">
    <source>
        <dbReference type="Google" id="ProtNLM"/>
    </source>
</evidence>
<comment type="caution">
    <text evidence="3">The sequence shown here is derived from an EMBL/GenBank/DDBJ whole genome shotgun (WGS) entry which is preliminary data.</text>
</comment>
<dbReference type="InterPro" id="IPR002213">
    <property type="entry name" value="UDP_glucos_trans"/>
</dbReference>